<dbReference type="Pfam" id="PF13087">
    <property type="entry name" value="AAA_12"/>
    <property type="match status" value="1"/>
</dbReference>
<keyword evidence="3" id="KW-1185">Reference proteome</keyword>
<dbReference type="InterPro" id="IPR041679">
    <property type="entry name" value="DNA2/NAM7-like_C"/>
</dbReference>
<name>A0A6A6DTV8_9PEZI</name>
<dbReference type="OrthoDB" id="6513042at2759"/>
<dbReference type="InterPro" id="IPR027417">
    <property type="entry name" value="P-loop_NTPase"/>
</dbReference>
<accession>A0A6A6DTV8</accession>
<gene>
    <name evidence="2" type="ORF">K469DRAFT_792961</name>
</gene>
<evidence type="ECO:0000259" key="1">
    <source>
        <dbReference type="Pfam" id="PF13087"/>
    </source>
</evidence>
<protein>
    <recommendedName>
        <fullName evidence="1">DNA2/NAM7 helicase-like C-terminal domain-containing protein</fullName>
    </recommendedName>
</protein>
<dbReference type="EMBL" id="ML994654">
    <property type="protein sequence ID" value="KAF2181106.1"/>
    <property type="molecule type" value="Genomic_DNA"/>
</dbReference>
<dbReference type="Gene3D" id="3.40.50.300">
    <property type="entry name" value="P-loop containing nucleotide triphosphate hydrolases"/>
    <property type="match status" value="1"/>
</dbReference>
<feature type="domain" description="DNA2/NAM7 helicase-like C-terminal" evidence="1">
    <location>
        <begin position="17"/>
        <end position="146"/>
    </location>
</feature>
<organism evidence="2 3">
    <name type="scientific">Zopfia rhizophila CBS 207.26</name>
    <dbReference type="NCBI Taxonomy" id="1314779"/>
    <lineage>
        <taxon>Eukaryota</taxon>
        <taxon>Fungi</taxon>
        <taxon>Dikarya</taxon>
        <taxon>Ascomycota</taxon>
        <taxon>Pezizomycotina</taxon>
        <taxon>Dothideomycetes</taxon>
        <taxon>Dothideomycetes incertae sedis</taxon>
        <taxon>Zopfiaceae</taxon>
        <taxon>Zopfia</taxon>
    </lineage>
</organism>
<dbReference type="Proteomes" id="UP000800200">
    <property type="component" value="Unassembled WGS sequence"/>
</dbReference>
<evidence type="ECO:0000313" key="2">
    <source>
        <dbReference type="EMBL" id="KAF2181106.1"/>
    </source>
</evidence>
<sequence length="472" mass="53575">MPEVFEYAEVVGMKKRFFWLDHSVPEAGAGTGEFVAASMSNDHEVEMVPCLVFHPISTRLEEQYEIVVDDRDSEALENINMFQDDKPQNTLRKPALITFKGEEAKVIVISLVLSDKKDTFGFLKTCNRINALLSRAMHRMSIIGNARTSAGVKMWSEVMDIPKANGTRGNEPSTWLFKTPRHSHKRFMARRLYEIFARRTLWLAIRQMLGTHRTKEDCDHLYKKAYGEAYNPKYMEVLQNVNVVVSKLPCSFCRKNYPDPHGKRTHVRGRPFSICSHKDQPSRCPVLRHVIGYLARFVVRNFSNVATDLTKKNGHSLCGEICPDAKHCRVCCDDFIKSMAVEFLEVKSYQEVDLDEDPIIVPLYSHLTTMSSLGGSLGMPSVYEMNPDGSLDAIKRSEPFSSDGLKDMPYCPTCRGSLRVIKREKSGSLVSEVAETERALNGGTFVQIAASEERRSYFADKSKEFRDMGHCL</sequence>
<dbReference type="AlphaFoldDB" id="A0A6A6DTV8"/>
<reference evidence="2" key="1">
    <citation type="journal article" date="2020" name="Stud. Mycol.">
        <title>101 Dothideomycetes genomes: a test case for predicting lifestyles and emergence of pathogens.</title>
        <authorList>
            <person name="Haridas S."/>
            <person name="Albert R."/>
            <person name="Binder M."/>
            <person name="Bloem J."/>
            <person name="Labutti K."/>
            <person name="Salamov A."/>
            <person name="Andreopoulos B."/>
            <person name="Baker S."/>
            <person name="Barry K."/>
            <person name="Bills G."/>
            <person name="Bluhm B."/>
            <person name="Cannon C."/>
            <person name="Castanera R."/>
            <person name="Culley D."/>
            <person name="Daum C."/>
            <person name="Ezra D."/>
            <person name="Gonzalez J."/>
            <person name="Henrissat B."/>
            <person name="Kuo A."/>
            <person name="Liang C."/>
            <person name="Lipzen A."/>
            <person name="Lutzoni F."/>
            <person name="Magnuson J."/>
            <person name="Mondo S."/>
            <person name="Nolan M."/>
            <person name="Ohm R."/>
            <person name="Pangilinan J."/>
            <person name="Park H.-J."/>
            <person name="Ramirez L."/>
            <person name="Alfaro M."/>
            <person name="Sun H."/>
            <person name="Tritt A."/>
            <person name="Yoshinaga Y."/>
            <person name="Zwiers L.-H."/>
            <person name="Turgeon B."/>
            <person name="Goodwin S."/>
            <person name="Spatafora J."/>
            <person name="Crous P."/>
            <person name="Grigoriev I."/>
        </authorList>
    </citation>
    <scope>NUCLEOTIDE SEQUENCE</scope>
    <source>
        <strain evidence="2">CBS 207.26</strain>
    </source>
</reference>
<evidence type="ECO:0000313" key="3">
    <source>
        <dbReference type="Proteomes" id="UP000800200"/>
    </source>
</evidence>
<proteinExistence type="predicted"/>